<keyword evidence="2" id="KW-0812">Transmembrane</keyword>
<gene>
    <name evidence="4" type="ORF">BDY17DRAFT_292220</name>
</gene>
<keyword evidence="5" id="KW-1185">Reference proteome</keyword>
<evidence type="ECO:0000256" key="3">
    <source>
        <dbReference type="SAM" id="SignalP"/>
    </source>
</evidence>
<dbReference type="OrthoDB" id="5425848at2759"/>
<feature type="compositionally biased region" description="Low complexity" evidence="1">
    <location>
        <begin position="165"/>
        <end position="183"/>
    </location>
</feature>
<reference evidence="4" key="1">
    <citation type="journal article" date="2020" name="Stud. Mycol.">
        <title>101 Dothideomycetes genomes: a test case for predicting lifestyles and emergence of pathogens.</title>
        <authorList>
            <person name="Haridas S."/>
            <person name="Albert R."/>
            <person name="Binder M."/>
            <person name="Bloem J."/>
            <person name="Labutti K."/>
            <person name="Salamov A."/>
            <person name="Andreopoulos B."/>
            <person name="Baker S."/>
            <person name="Barry K."/>
            <person name="Bills G."/>
            <person name="Bluhm B."/>
            <person name="Cannon C."/>
            <person name="Castanera R."/>
            <person name="Culley D."/>
            <person name="Daum C."/>
            <person name="Ezra D."/>
            <person name="Gonzalez J."/>
            <person name="Henrissat B."/>
            <person name="Kuo A."/>
            <person name="Liang C."/>
            <person name="Lipzen A."/>
            <person name="Lutzoni F."/>
            <person name="Magnuson J."/>
            <person name="Mondo S."/>
            <person name="Nolan M."/>
            <person name="Ohm R."/>
            <person name="Pangilinan J."/>
            <person name="Park H.-J."/>
            <person name="Ramirez L."/>
            <person name="Alfaro M."/>
            <person name="Sun H."/>
            <person name="Tritt A."/>
            <person name="Yoshinaga Y."/>
            <person name="Zwiers L.-H."/>
            <person name="Turgeon B."/>
            <person name="Goodwin S."/>
            <person name="Spatafora J."/>
            <person name="Crous P."/>
            <person name="Grigoriev I."/>
        </authorList>
    </citation>
    <scope>NUCLEOTIDE SEQUENCE</scope>
    <source>
        <strain evidence="4">CBS 113389</strain>
    </source>
</reference>
<dbReference type="AlphaFoldDB" id="A0A6A6Q475"/>
<keyword evidence="2" id="KW-1133">Transmembrane helix</keyword>
<feature type="transmembrane region" description="Helical" evidence="2">
    <location>
        <begin position="311"/>
        <end position="331"/>
    </location>
</feature>
<keyword evidence="2" id="KW-0472">Membrane</keyword>
<dbReference type="PANTHER" id="PTHR16861:SF10">
    <property type="entry name" value="MID2 DOMAIN-CONTAINING PROTEIN"/>
    <property type="match status" value="1"/>
</dbReference>
<organism evidence="4 5">
    <name type="scientific">Neohortaea acidophila</name>
    <dbReference type="NCBI Taxonomy" id="245834"/>
    <lineage>
        <taxon>Eukaryota</taxon>
        <taxon>Fungi</taxon>
        <taxon>Dikarya</taxon>
        <taxon>Ascomycota</taxon>
        <taxon>Pezizomycotina</taxon>
        <taxon>Dothideomycetes</taxon>
        <taxon>Dothideomycetidae</taxon>
        <taxon>Mycosphaerellales</taxon>
        <taxon>Teratosphaeriaceae</taxon>
        <taxon>Neohortaea</taxon>
    </lineage>
</organism>
<dbReference type="PANTHER" id="PTHR16861">
    <property type="entry name" value="GLYCOPROTEIN 38"/>
    <property type="match status" value="1"/>
</dbReference>
<feature type="compositionally biased region" description="Basic and acidic residues" evidence="1">
    <location>
        <begin position="337"/>
        <end position="350"/>
    </location>
</feature>
<evidence type="ECO:0000313" key="5">
    <source>
        <dbReference type="Proteomes" id="UP000799767"/>
    </source>
</evidence>
<feature type="chain" id="PRO_5025390608" description="Mid2 domain-containing protein" evidence="3">
    <location>
        <begin position="27"/>
        <end position="388"/>
    </location>
</feature>
<name>A0A6A6Q475_9PEZI</name>
<proteinExistence type="predicted"/>
<dbReference type="Proteomes" id="UP000799767">
    <property type="component" value="Unassembled WGS sequence"/>
</dbReference>
<accession>A0A6A6Q475</accession>
<keyword evidence="3" id="KW-0732">Signal</keyword>
<feature type="compositionally biased region" description="Basic residues" evidence="1">
    <location>
        <begin position="377"/>
        <end position="388"/>
    </location>
</feature>
<feature type="region of interest" description="Disordered" evidence="1">
    <location>
        <begin position="337"/>
        <end position="388"/>
    </location>
</feature>
<feature type="transmembrane region" description="Helical" evidence="2">
    <location>
        <begin position="232"/>
        <end position="256"/>
    </location>
</feature>
<evidence type="ECO:0000313" key="4">
    <source>
        <dbReference type="EMBL" id="KAF2486851.1"/>
    </source>
</evidence>
<sequence>MRLHLAPAPLLHLIATILLSPTPTTANPHPPPRALGGFDYNELFARWECNGVKCGYSSQLCCNAGSGCYTNYLTQAECTPLASQKASGGYWTTYMATTVTDEETVTTTVTRYIQETSTARCNYALGESSCGRICCDKDQYCKSPGHCAPAYPGETTTTATEIITSQSQRTTTTQAAPTSSASPGVRQTTSSGILITQTSSPTTTVAYITPVATGANVTISEFHSSPHLSGGAIAGIVIGVLVGIFLLALLCFCCCLRGIWDGLLAIFGFGKKKRVTEVDEYTRRTHYSSGGQQRTWYGAPKKSRREREERIGVDLLGVGAGLAGLWALLGLKRRRDENRNRERREQEKYSESNFSSNYYTSASSESSGQRRSERYSRHSGRQSGSRRP</sequence>
<protein>
    <recommendedName>
        <fullName evidence="6">Mid2 domain-containing protein</fullName>
    </recommendedName>
</protein>
<dbReference type="GeneID" id="54473788"/>
<feature type="compositionally biased region" description="Low complexity" evidence="1">
    <location>
        <begin position="352"/>
        <end position="367"/>
    </location>
</feature>
<evidence type="ECO:0000256" key="2">
    <source>
        <dbReference type="SAM" id="Phobius"/>
    </source>
</evidence>
<feature type="signal peptide" evidence="3">
    <location>
        <begin position="1"/>
        <end position="26"/>
    </location>
</feature>
<dbReference type="RefSeq" id="XP_033593420.1">
    <property type="nucleotide sequence ID" value="XM_033732786.1"/>
</dbReference>
<dbReference type="EMBL" id="MU001632">
    <property type="protein sequence ID" value="KAF2486851.1"/>
    <property type="molecule type" value="Genomic_DNA"/>
</dbReference>
<feature type="region of interest" description="Disordered" evidence="1">
    <location>
        <begin position="165"/>
        <end position="188"/>
    </location>
</feature>
<evidence type="ECO:0008006" key="6">
    <source>
        <dbReference type="Google" id="ProtNLM"/>
    </source>
</evidence>
<evidence type="ECO:0000256" key="1">
    <source>
        <dbReference type="SAM" id="MobiDB-lite"/>
    </source>
</evidence>